<dbReference type="Proteomes" id="UP000033572">
    <property type="component" value="Unassembled WGS sequence"/>
</dbReference>
<proteinExistence type="predicted"/>
<dbReference type="InterPro" id="IPR036390">
    <property type="entry name" value="WH_DNA-bd_sf"/>
</dbReference>
<dbReference type="EMBL" id="JYIU01000031">
    <property type="protein sequence ID" value="KJL24569.1"/>
    <property type="molecule type" value="Genomic_DNA"/>
</dbReference>
<dbReference type="GO" id="GO:0006950">
    <property type="term" value="P:response to stress"/>
    <property type="evidence" value="ECO:0007669"/>
    <property type="project" value="TreeGrafter"/>
</dbReference>
<reference evidence="2 3" key="1">
    <citation type="submission" date="2015-02" db="EMBL/GenBank/DDBJ databases">
        <title>Draft genome sequences of ten Microbacterium spp. with emphasis on heavy metal contaminated environments.</title>
        <authorList>
            <person name="Corretto E."/>
        </authorList>
    </citation>
    <scope>NUCLEOTIDE SEQUENCE [LARGE SCALE GENOMIC DNA]</scope>
    <source>
        <strain evidence="2 3">DSM 12966</strain>
    </source>
</reference>
<evidence type="ECO:0000313" key="3">
    <source>
        <dbReference type="Proteomes" id="UP000033572"/>
    </source>
</evidence>
<accession>A0A0F0KVR1</accession>
<dbReference type="Gene3D" id="1.10.10.10">
    <property type="entry name" value="Winged helix-like DNA-binding domain superfamily/Winged helix DNA-binding domain"/>
    <property type="match status" value="1"/>
</dbReference>
<dbReference type="Pfam" id="PF12802">
    <property type="entry name" value="MarR_2"/>
    <property type="match status" value="1"/>
</dbReference>
<evidence type="ECO:0000313" key="2">
    <source>
        <dbReference type="EMBL" id="KJL24569.1"/>
    </source>
</evidence>
<organism evidence="2 3">
    <name type="scientific">Microbacterium foliorum</name>
    <dbReference type="NCBI Taxonomy" id="104336"/>
    <lineage>
        <taxon>Bacteria</taxon>
        <taxon>Bacillati</taxon>
        <taxon>Actinomycetota</taxon>
        <taxon>Actinomycetes</taxon>
        <taxon>Micrococcales</taxon>
        <taxon>Microbacteriaceae</taxon>
        <taxon>Microbacterium</taxon>
    </lineage>
</organism>
<dbReference type="AlphaFoldDB" id="A0A0F0KVR1"/>
<dbReference type="PANTHER" id="PTHR33164">
    <property type="entry name" value="TRANSCRIPTIONAL REGULATOR, MARR FAMILY"/>
    <property type="match status" value="1"/>
</dbReference>
<dbReference type="GO" id="GO:0003700">
    <property type="term" value="F:DNA-binding transcription factor activity"/>
    <property type="evidence" value="ECO:0007669"/>
    <property type="project" value="InterPro"/>
</dbReference>
<feature type="domain" description="HTH marR-type" evidence="1">
    <location>
        <begin position="46"/>
        <end position="98"/>
    </location>
</feature>
<dbReference type="PATRIC" id="fig|104336.4.peg.701"/>
<dbReference type="GeneID" id="94443029"/>
<dbReference type="PANTHER" id="PTHR33164:SF43">
    <property type="entry name" value="HTH-TYPE TRANSCRIPTIONAL REPRESSOR YETL"/>
    <property type="match status" value="1"/>
</dbReference>
<dbReference type="InterPro" id="IPR036388">
    <property type="entry name" value="WH-like_DNA-bd_sf"/>
</dbReference>
<keyword evidence="3" id="KW-1185">Reference proteome</keyword>
<evidence type="ECO:0000259" key="1">
    <source>
        <dbReference type="Pfam" id="PF12802"/>
    </source>
</evidence>
<gene>
    <name evidence="2" type="ORF">RN50_00681</name>
</gene>
<dbReference type="RefSeq" id="WP_230111798.1">
    <property type="nucleotide sequence ID" value="NZ_CAKKLS010000051.1"/>
</dbReference>
<protein>
    <submittedName>
        <fullName evidence="2">MarR family protein</fullName>
    </submittedName>
</protein>
<dbReference type="InterPro" id="IPR000835">
    <property type="entry name" value="HTH_MarR-typ"/>
</dbReference>
<name>A0A0F0KVR1_9MICO</name>
<dbReference type="SUPFAM" id="SSF46785">
    <property type="entry name" value="Winged helix' DNA-binding domain"/>
    <property type="match status" value="1"/>
</dbReference>
<comment type="caution">
    <text evidence="2">The sequence shown here is derived from an EMBL/GenBank/DDBJ whole genome shotgun (WGS) entry which is preliminary data.</text>
</comment>
<dbReference type="InterPro" id="IPR039422">
    <property type="entry name" value="MarR/SlyA-like"/>
</dbReference>
<sequence>MKMNIHVRTAKTDLVARVDELRRAEAQLARRLAAVRAPNDTDREAMRYIVDAPDDAPATPGGLAAHLNVSTAAITSLLRRLQERGQIVVAPHPDDARSKVLRASLRDLHSPADELTQRVEAIASEFTPEQTEVVGRFLRRLIEEIGEIP</sequence>